<dbReference type="InterPro" id="IPR032675">
    <property type="entry name" value="LRR_dom_sf"/>
</dbReference>
<proteinExistence type="predicted"/>
<comment type="caution">
    <text evidence="1">The sequence shown here is derived from an EMBL/GenBank/DDBJ whole genome shotgun (WGS) entry which is preliminary data.</text>
</comment>
<dbReference type="OrthoDB" id="2874311at2759"/>
<sequence>MVKKYLDCLLTDREAVHEESDAITYPVLTLPVEIISQIFWWTLPSGGPKLNSQLVEPLSLGQICRIWRQIALSTPALWSTFHIELDHRFQEKYLFLTRTFLSRAASMPLSFSVKTEAFMDDIGDVENIILHTLASHSQAWENINFTTSPKALDMLHTVRNQLPRLRTLELILDFPPESGSMFADAPLLRRVRLSRFGAQKLALPWHQLTSAHLDYLHKIHLAEIIRSIPNLVNLIVGDVYGTSVHVDQIPSPNLRFILLPGFFPRNDILSFICAPQLEELKIFLSPTSPYVLPLANPASMQRLSLIFLTSCIENPFVQCLTPMPSIRTLKIVAINCTPFHLLVAQLTEDLDFIPELQSLTFIALNDAMSLNIDTLTDMLYARRHSLLYFEIRSRSPLPDLNLRARELAAKGMEIILSDVLHVLDYDFGRPEF</sequence>
<dbReference type="AlphaFoldDB" id="A0A8H7DB35"/>
<dbReference type="EMBL" id="JACAZI010000003">
    <property type="protein sequence ID" value="KAF7365216.1"/>
    <property type="molecule type" value="Genomic_DNA"/>
</dbReference>
<organism evidence="1 2">
    <name type="scientific">Mycena venus</name>
    <dbReference type="NCBI Taxonomy" id="2733690"/>
    <lineage>
        <taxon>Eukaryota</taxon>
        <taxon>Fungi</taxon>
        <taxon>Dikarya</taxon>
        <taxon>Basidiomycota</taxon>
        <taxon>Agaricomycotina</taxon>
        <taxon>Agaricomycetes</taxon>
        <taxon>Agaricomycetidae</taxon>
        <taxon>Agaricales</taxon>
        <taxon>Marasmiineae</taxon>
        <taxon>Mycenaceae</taxon>
        <taxon>Mycena</taxon>
    </lineage>
</organism>
<evidence type="ECO:0000313" key="2">
    <source>
        <dbReference type="Proteomes" id="UP000620124"/>
    </source>
</evidence>
<evidence type="ECO:0000313" key="1">
    <source>
        <dbReference type="EMBL" id="KAF7365216.1"/>
    </source>
</evidence>
<name>A0A8H7DB35_9AGAR</name>
<dbReference type="SUPFAM" id="SSF52047">
    <property type="entry name" value="RNI-like"/>
    <property type="match status" value="1"/>
</dbReference>
<keyword evidence="2" id="KW-1185">Reference proteome</keyword>
<protein>
    <submittedName>
        <fullName evidence="1">F-box domain-containing protein</fullName>
    </submittedName>
</protein>
<dbReference type="Gene3D" id="1.20.1280.50">
    <property type="match status" value="1"/>
</dbReference>
<gene>
    <name evidence="1" type="ORF">MVEN_00393200</name>
</gene>
<accession>A0A8H7DB35</accession>
<dbReference type="Proteomes" id="UP000620124">
    <property type="component" value="Unassembled WGS sequence"/>
</dbReference>
<dbReference type="Gene3D" id="3.80.10.10">
    <property type="entry name" value="Ribonuclease Inhibitor"/>
    <property type="match status" value="1"/>
</dbReference>
<reference evidence="1" key="1">
    <citation type="submission" date="2020-05" db="EMBL/GenBank/DDBJ databases">
        <title>Mycena genomes resolve the evolution of fungal bioluminescence.</title>
        <authorList>
            <person name="Tsai I.J."/>
        </authorList>
    </citation>
    <scope>NUCLEOTIDE SEQUENCE</scope>
    <source>
        <strain evidence="1">CCC161011</strain>
    </source>
</reference>